<evidence type="ECO:0000313" key="1">
    <source>
        <dbReference type="EMBL" id="RSL18148.1"/>
    </source>
</evidence>
<dbReference type="NCBIfam" id="NF033634">
    <property type="entry name" value="SLATT_1"/>
    <property type="match status" value="1"/>
</dbReference>
<protein>
    <submittedName>
        <fullName evidence="1">Uncharacterized protein DUF4231</fullName>
    </submittedName>
</protein>
<dbReference type="Proteomes" id="UP000269669">
    <property type="component" value="Unassembled WGS sequence"/>
</dbReference>
<accession>A0A3R9PUH0</accession>
<dbReference type="InterPro" id="IPR025325">
    <property type="entry name" value="DUF4231"/>
</dbReference>
<dbReference type="EMBL" id="RSDW01000001">
    <property type="protein sequence ID" value="RSL18148.1"/>
    <property type="molecule type" value="Genomic_DNA"/>
</dbReference>
<evidence type="ECO:0000313" key="2">
    <source>
        <dbReference type="Proteomes" id="UP000269669"/>
    </source>
</evidence>
<proteinExistence type="predicted"/>
<comment type="caution">
    <text evidence="1">The sequence shown here is derived from an EMBL/GenBank/DDBJ whole genome shotgun (WGS) entry which is preliminary data.</text>
</comment>
<dbReference type="AlphaFoldDB" id="A0A3R9PUH0"/>
<reference evidence="1 2" key="1">
    <citation type="submission" date="2018-12" db="EMBL/GenBank/DDBJ databases">
        <title>Sequencing of bacterial isolates from soil warming experiment in Harvard Forest, Massachusetts, USA.</title>
        <authorList>
            <person name="Deangelis K."/>
        </authorList>
    </citation>
    <scope>NUCLEOTIDE SEQUENCE [LARGE SCALE GENOMIC DNA]</scope>
    <source>
        <strain evidence="1 2">EB153</strain>
    </source>
</reference>
<dbReference type="Pfam" id="PF14015">
    <property type="entry name" value="DUF4231"/>
    <property type="match status" value="1"/>
</dbReference>
<organism evidence="1 2">
    <name type="scientific">Edaphobacter aggregans</name>
    <dbReference type="NCBI Taxonomy" id="570835"/>
    <lineage>
        <taxon>Bacteria</taxon>
        <taxon>Pseudomonadati</taxon>
        <taxon>Acidobacteriota</taxon>
        <taxon>Terriglobia</taxon>
        <taxon>Terriglobales</taxon>
        <taxon>Acidobacteriaceae</taxon>
        <taxon>Edaphobacter</taxon>
    </lineage>
</organism>
<dbReference type="RefSeq" id="WP_221761656.1">
    <property type="nucleotide sequence ID" value="NZ_RSDW01000001.1"/>
</dbReference>
<keyword evidence="2" id="KW-1185">Reference proteome</keyword>
<gene>
    <name evidence="1" type="ORF">EDE15_3704</name>
</gene>
<sequence length="145" mass="16144">MSQEVVVVADPIMGRLEDQIAWYDCKSLQNQHVYKRIKVVEILAAATIPLIAALPIPHQAVITGSLGVLITVLEGLIHLNQYQQNWIAYRSTCEALRHEKYVYLGKASPYAGVADAYALLAERIESLVSQEHAKWAASQSQESKK</sequence>
<name>A0A3R9PUH0_9BACT</name>